<dbReference type="GO" id="GO:0005886">
    <property type="term" value="C:plasma membrane"/>
    <property type="evidence" value="ECO:0007669"/>
    <property type="project" value="UniProtKB-SubCell"/>
</dbReference>
<feature type="transmembrane region" description="Helical" evidence="6">
    <location>
        <begin position="268"/>
        <end position="288"/>
    </location>
</feature>
<feature type="transmembrane region" description="Helical" evidence="6">
    <location>
        <begin position="221"/>
        <end position="242"/>
    </location>
</feature>
<dbReference type="EMBL" id="AYZR01000004">
    <property type="protein sequence ID" value="KRM94210.1"/>
    <property type="molecule type" value="Genomic_DNA"/>
</dbReference>
<feature type="transmembrane region" description="Helical" evidence="6">
    <location>
        <begin position="436"/>
        <end position="456"/>
    </location>
</feature>
<dbReference type="InterPro" id="IPR036259">
    <property type="entry name" value="MFS_trans_sf"/>
</dbReference>
<evidence type="ECO:0000256" key="1">
    <source>
        <dbReference type="ARBA" id="ARBA00004651"/>
    </source>
</evidence>
<feature type="transmembrane region" description="Helical" evidence="6">
    <location>
        <begin position="7"/>
        <end position="31"/>
    </location>
</feature>
<dbReference type="PANTHER" id="PTHR42718">
    <property type="entry name" value="MAJOR FACILITATOR SUPERFAMILY MULTIDRUG TRANSPORTER MFSC"/>
    <property type="match status" value="1"/>
</dbReference>
<dbReference type="RefSeq" id="WP_056977309.1">
    <property type="nucleotide sequence ID" value="NZ_AYZR01000004.1"/>
</dbReference>
<proteinExistence type="predicted"/>
<dbReference type="Proteomes" id="UP000051256">
    <property type="component" value="Unassembled WGS sequence"/>
</dbReference>
<dbReference type="PANTHER" id="PTHR42718:SF9">
    <property type="entry name" value="MAJOR FACILITATOR SUPERFAMILY MULTIDRUG TRANSPORTER MFSC"/>
    <property type="match status" value="1"/>
</dbReference>
<dbReference type="Pfam" id="PF07690">
    <property type="entry name" value="MFS_1"/>
    <property type="match status" value="1"/>
</dbReference>
<feature type="transmembrane region" description="Helical" evidence="6">
    <location>
        <begin position="80"/>
        <end position="99"/>
    </location>
</feature>
<protein>
    <submittedName>
        <fullName evidence="8">Transport protein</fullName>
    </submittedName>
</protein>
<feature type="transmembrane region" description="Helical" evidence="6">
    <location>
        <begin position="51"/>
        <end position="68"/>
    </location>
</feature>
<feature type="transmembrane region" description="Helical" evidence="6">
    <location>
        <begin position="335"/>
        <end position="364"/>
    </location>
</feature>
<dbReference type="PATRIC" id="fig|1423802.4.peg.1174"/>
<keyword evidence="2" id="KW-0813">Transport</keyword>
<keyword evidence="9" id="KW-1185">Reference proteome</keyword>
<dbReference type="InterPro" id="IPR020846">
    <property type="entry name" value="MFS_dom"/>
</dbReference>
<evidence type="ECO:0000256" key="6">
    <source>
        <dbReference type="SAM" id="Phobius"/>
    </source>
</evidence>
<evidence type="ECO:0000256" key="5">
    <source>
        <dbReference type="ARBA" id="ARBA00023136"/>
    </source>
</evidence>
<accession>A0A0R2CT38</accession>
<feature type="domain" description="Major facilitator superfamily (MFS) profile" evidence="7">
    <location>
        <begin position="7"/>
        <end position="460"/>
    </location>
</feature>
<keyword evidence="3 6" id="KW-0812">Transmembrane</keyword>
<feature type="transmembrane region" description="Helical" evidence="6">
    <location>
        <begin position="105"/>
        <end position="122"/>
    </location>
</feature>
<comment type="subcellular location">
    <subcellularLocation>
        <location evidence="1">Cell membrane</location>
        <topology evidence="1">Multi-pass membrane protein</topology>
    </subcellularLocation>
</comment>
<comment type="caution">
    <text evidence="8">The sequence shown here is derived from an EMBL/GenBank/DDBJ whole genome shotgun (WGS) entry which is preliminary data.</text>
</comment>
<gene>
    <name evidence="8" type="ORF">FC56_GL001158</name>
</gene>
<dbReference type="PRINTS" id="PR01036">
    <property type="entry name" value="TCRTETB"/>
</dbReference>
<evidence type="ECO:0000313" key="8">
    <source>
        <dbReference type="EMBL" id="KRM94210.1"/>
    </source>
</evidence>
<organism evidence="8 9">
    <name type="scientific">Lentilactobacillus senioris DSM 24302 = JCM 17472</name>
    <dbReference type="NCBI Taxonomy" id="1423802"/>
    <lineage>
        <taxon>Bacteria</taxon>
        <taxon>Bacillati</taxon>
        <taxon>Bacillota</taxon>
        <taxon>Bacilli</taxon>
        <taxon>Lactobacillales</taxon>
        <taxon>Lactobacillaceae</taxon>
        <taxon>Lentilactobacillus</taxon>
    </lineage>
</organism>
<name>A0A0R2CT38_9LACO</name>
<evidence type="ECO:0000259" key="7">
    <source>
        <dbReference type="PROSITE" id="PS50850"/>
    </source>
</evidence>
<dbReference type="AlphaFoldDB" id="A0A0R2CT38"/>
<keyword evidence="4 6" id="KW-1133">Transmembrane helix</keyword>
<sequence>MTEKNKTLFAIIATGLLSFLGTNLLTGLNIAMPVILKTYDIGTDLGQLVNSAYSLIVGICILMSPYLLKRFATSQLFRSSIAIFTVGLLISGLASNFAILLTGRVIQGIAAGLSVPLMFNIIIDKVPKNQRGTFIGVGTLLLTMGPALGPLYGSLVLHFFNLPWLFLLMLIVVFISLALGFKTVEPLTKPQPIKLDWGGLILITIILSCLTFGLSFISSSVISPVISIGSLVVAVITTIWFFKYSAKQTNPILNVTVFHNRDFRDQNISFFLSQVAPPAVGFLLSIYVQTVDHNSAMVAALILLPGSLLSALISPASGTLLDKLGAKKTIGLGTILLTLGLALFVVSTAHHLGIWEAVVIYFIFMSGIGLTTGNLQTSGISLLTNQQQSDGDAFFNASQQYSGSVGTALSGTVLAAYQTGKVGNSLVAGTATGTQISFLLFLILALISDFLLFKVFRSQK</sequence>
<feature type="transmembrane region" description="Helical" evidence="6">
    <location>
        <begin position="294"/>
        <end position="314"/>
    </location>
</feature>
<evidence type="ECO:0000256" key="2">
    <source>
        <dbReference type="ARBA" id="ARBA00022448"/>
    </source>
</evidence>
<dbReference type="PROSITE" id="PS50850">
    <property type="entry name" value="MFS"/>
    <property type="match status" value="1"/>
</dbReference>
<feature type="transmembrane region" description="Helical" evidence="6">
    <location>
        <begin position="134"/>
        <end position="152"/>
    </location>
</feature>
<evidence type="ECO:0000313" key="9">
    <source>
        <dbReference type="Proteomes" id="UP000051256"/>
    </source>
</evidence>
<dbReference type="SUPFAM" id="SSF103473">
    <property type="entry name" value="MFS general substrate transporter"/>
    <property type="match status" value="1"/>
</dbReference>
<dbReference type="Gene3D" id="1.20.1250.20">
    <property type="entry name" value="MFS general substrate transporter like domains"/>
    <property type="match status" value="2"/>
</dbReference>
<feature type="transmembrane region" description="Helical" evidence="6">
    <location>
        <begin position="164"/>
        <end position="183"/>
    </location>
</feature>
<evidence type="ECO:0000256" key="4">
    <source>
        <dbReference type="ARBA" id="ARBA00022989"/>
    </source>
</evidence>
<evidence type="ECO:0000256" key="3">
    <source>
        <dbReference type="ARBA" id="ARBA00022692"/>
    </source>
</evidence>
<feature type="transmembrane region" description="Helical" evidence="6">
    <location>
        <begin position="195"/>
        <end position="215"/>
    </location>
</feature>
<keyword evidence="5 6" id="KW-0472">Membrane</keyword>
<reference evidence="8 9" key="1">
    <citation type="journal article" date="2015" name="Genome Announc.">
        <title>Expanding the biotechnology potential of lactobacilli through comparative genomics of 213 strains and associated genera.</title>
        <authorList>
            <person name="Sun Z."/>
            <person name="Harris H.M."/>
            <person name="McCann A."/>
            <person name="Guo C."/>
            <person name="Argimon S."/>
            <person name="Zhang W."/>
            <person name="Yang X."/>
            <person name="Jeffery I.B."/>
            <person name="Cooney J.C."/>
            <person name="Kagawa T.F."/>
            <person name="Liu W."/>
            <person name="Song Y."/>
            <person name="Salvetti E."/>
            <person name="Wrobel A."/>
            <person name="Rasinkangas P."/>
            <person name="Parkhill J."/>
            <person name="Rea M.C."/>
            <person name="O'Sullivan O."/>
            <person name="Ritari J."/>
            <person name="Douillard F.P."/>
            <person name="Paul Ross R."/>
            <person name="Yang R."/>
            <person name="Briner A.E."/>
            <person name="Felis G.E."/>
            <person name="de Vos W.M."/>
            <person name="Barrangou R."/>
            <person name="Klaenhammer T.R."/>
            <person name="Caufield P.W."/>
            <person name="Cui Y."/>
            <person name="Zhang H."/>
            <person name="O'Toole P.W."/>
        </authorList>
    </citation>
    <scope>NUCLEOTIDE SEQUENCE [LARGE SCALE GENOMIC DNA]</scope>
    <source>
        <strain evidence="8 9">DSM 24302</strain>
    </source>
</reference>
<dbReference type="InterPro" id="IPR011701">
    <property type="entry name" value="MFS"/>
</dbReference>
<dbReference type="GO" id="GO:0022857">
    <property type="term" value="F:transmembrane transporter activity"/>
    <property type="evidence" value="ECO:0007669"/>
    <property type="project" value="InterPro"/>
</dbReference>